<accession>A0A124GP07</accession>
<sequence length="78" mass="9272">MYPSRSIRNSAHSHCYDLRCYLSSFLSSTPLCYFIDDIMRLLWSRTTPRKSGCEQEFLWLNSLNHCFTQAILIYLWGI</sequence>
<organism evidence="1">
    <name type="scientific">Picea glauca</name>
    <name type="common">White spruce</name>
    <name type="synonym">Pinus glauca</name>
    <dbReference type="NCBI Taxonomy" id="3330"/>
    <lineage>
        <taxon>Eukaryota</taxon>
        <taxon>Viridiplantae</taxon>
        <taxon>Streptophyta</taxon>
        <taxon>Embryophyta</taxon>
        <taxon>Tracheophyta</taxon>
        <taxon>Spermatophyta</taxon>
        <taxon>Pinopsida</taxon>
        <taxon>Pinidae</taxon>
        <taxon>Conifers I</taxon>
        <taxon>Pinales</taxon>
        <taxon>Pinaceae</taxon>
        <taxon>Picea</taxon>
    </lineage>
</organism>
<keyword evidence="1" id="KW-0496">Mitochondrion</keyword>
<protein>
    <submittedName>
        <fullName evidence="1">Uncharacterized protein</fullName>
    </submittedName>
</protein>
<proteinExistence type="predicted"/>
<dbReference type="EMBL" id="LKAM01000001">
    <property type="protein sequence ID" value="KUM50466.1"/>
    <property type="molecule type" value="Genomic_DNA"/>
</dbReference>
<comment type="caution">
    <text evidence="1">The sequence shown here is derived from an EMBL/GenBank/DDBJ whole genome shotgun (WGS) entry which is preliminary data.</text>
</comment>
<gene>
    <name evidence="1" type="ORF">ABT39_MTgene309</name>
</gene>
<dbReference type="AlphaFoldDB" id="A0A124GP07"/>
<evidence type="ECO:0000313" key="1">
    <source>
        <dbReference type="EMBL" id="KUM50466.1"/>
    </source>
</evidence>
<geneLocation type="mitochondrion" evidence="1"/>
<name>A0A124GP07_PICGL</name>
<reference evidence="1" key="1">
    <citation type="journal article" date="2015" name="Genome Biol. Evol.">
        <title>Organellar Genomes of White Spruce (Picea glauca): Assembly and Annotation.</title>
        <authorList>
            <person name="Jackman S.D."/>
            <person name="Warren R.L."/>
            <person name="Gibb E.A."/>
            <person name="Vandervalk B.P."/>
            <person name="Mohamadi H."/>
            <person name="Chu J."/>
            <person name="Raymond A."/>
            <person name="Pleasance S."/>
            <person name="Coope R."/>
            <person name="Wildung M.R."/>
            <person name="Ritland C.E."/>
            <person name="Bousquet J."/>
            <person name="Jones S.J."/>
            <person name="Bohlmann J."/>
            <person name="Birol I."/>
        </authorList>
    </citation>
    <scope>NUCLEOTIDE SEQUENCE [LARGE SCALE GENOMIC DNA]</scope>
    <source>
        <tissue evidence="1">Flushing bud</tissue>
    </source>
</reference>